<dbReference type="PROSITE" id="PS50928">
    <property type="entry name" value="ABC_TM1"/>
    <property type="match status" value="1"/>
</dbReference>
<evidence type="ECO:0000313" key="8">
    <source>
        <dbReference type="Proteomes" id="UP000242329"/>
    </source>
</evidence>
<keyword evidence="3 5" id="KW-1133">Transmembrane helix</keyword>
<feature type="domain" description="ABC transmembrane type-1" evidence="6">
    <location>
        <begin position="60"/>
        <end position="280"/>
    </location>
</feature>
<sequence>MWPKIKPYILILPALLTTITLFLGGIFGGIIRSLSAGKPGEISFYAYAQIFSSQDFWASFLFTLRYAALSVLIASFLGLAIVFGLFYVRMEINSRLSLFLQRLLQLPMLFPFLVAAYIIFILLSPHGWLARLLFKLNLAGENSFPLLVNDPFGWGIIIAYVFKTCPFIILMLYPVILKIPKAWLEAGKVLGISQAGFFRKAVFPLLIPPLKTASFIVFAYTFLAFEIPYILGITYPKAIAVYAYQLYTSGSLSDRPLALAIIITSLLLIAMISCLVHIITRRWGKTIKPGGKENGFQTV</sequence>
<dbReference type="Gene3D" id="1.10.3720.10">
    <property type="entry name" value="MetI-like"/>
    <property type="match status" value="1"/>
</dbReference>
<keyword evidence="8" id="KW-1185">Reference proteome</keyword>
<dbReference type="RefSeq" id="WP_073090713.1">
    <property type="nucleotide sequence ID" value="NZ_FQWY01000011.1"/>
</dbReference>
<reference evidence="8" key="1">
    <citation type="submission" date="2016-11" db="EMBL/GenBank/DDBJ databases">
        <authorList>
            <person name="Varghese N."/>
            <person name="Submissions S."/>
        </authorList>
    </citation>
    <scope>NUCLEOTIDE SEQUENCE [LARGE SCALE GENOMIC DNA]</scope>
    <source>
        <strain evidence="8">DSM 11003</strain>
    </source>
</reference>
<evidence type="ECO:0000313" key="7">
    <source>
        <dbReference type="EMBL" id="SHG75882.1"/>
    </source>
</evidence>
<dbReference type="InterPro" id="IPR035906">
    <property type="entry name" value="MetI-like_sf"/>
</dbReference>
<dbReference type="SUPFAM" id="SSF161098">
    <property type="entry name" value="MetI-like"/>
    <property type="match status" value="1"/>
</dbReference>
<protein>
    <submittedName>
        <fullName evidence="7">Putative spermidine/putrescine transport system permease protein</fullName>
    </submittedName>
</protein>
<evidence type="ECO:0000259" key="6">
    <source>
        <dbReference type="PROSITE" id="PS50928"/>
    </source>
</evidence>
<feature type="transmembrane region" description="Helical" evidence="5">
    <location>
        <begin position="154"/>
        <end position="176"/>
    </location>
</feature>
<evidence type="ECO:0000256" key="1">
    <source>
        <dbReference type="ARBA" id="ARBA00004141"/>
    </source>
</evidence>
<name>A0A1M5MFD2_9FIRM</name>
<evidence type="ECO:0000256" key="2">
    <source>
        <dbReference type="ARBA" id="ARBA00022692"/>
    </source>
</evidence>
<dbReference type="PANTHER" id="PTHR43759">
    <property type="entry name" value="TREHALOSE TRANSPORT SYSTEM PERMEASE PROTEIN SUGA"/>
    <property type="match status" value="1"/>
</dbReference>
<organism evidence="7 8">
    <name type="scientific">Thermosyntropha lipolytica DSM 11003</name>
    <dbReference type="NCBI Taxonomy" id="1123382"/>
    <lineage>
        <taxon>Bacteria</taxon>
        <taxon>Bacillati</taxon>
        <taxon>Bacillota</taxon>
        <taxon>Clostridia</taxon>
        <taxon>Eubacteriales</taxon>
        <taxon>Syntrophomonadaceae</taxon>
        <taxon>Thermosyntropha</taxon>
    </lineage>
</organism>
<comment type="similarity">
    <text evidence="5">Belongs to the binding-protein-dependent transport system permease family.</text>
</comment>
<gene>
    <name evidence="7" type="ORF">SAMN02745221_00911</name>
</gene>
<keyword evidence="4 5" id="KW-0472">Membrane</keyword>
<keyword evidence="2 5" id="KW-0812">Transmembrane</keyword>
<dbReference type="OrthoDB" id="9785836at2"/>
<feature type="transmembrane region" description="Helical" evidence="5">
    <location>
        <begin position="7"/>
        <end position="31"/>
    </location>
</feature>
<feature type="transmembrane region" description="Helical" evidence="5">
    <location>
        <begin position="66"/>
        <end position="88"/>
    </location>
</feature>
<evidence type="ECO:0000256" key="3">
    <source>
        <dbReference type="ARBA" id="ARBA00022989"/>
    </source>
</evidence>
<proteinExistence type="inferred from homology"/>
<feature type="transmembrane region" description="Helical" evidence="5">
    <location>
        <begin position="109"/>
        <end position="134"/>
    </location>
</feature>
<evidence type="ECO:0000256" key="5">
    <source>
        <dbReference type="RuleBase" id="RU363032"/>
    </source>
</evidence>
<dbReference type="GO" id="GO:0055085">
    <property type="term" value="P:transmembrane transport"/>
    <property type="evidence" value="ECO:0007669"/>
    <property type="project" value="InterPro"/>
</dbReference>
<dbReference type="STRING" id="1123382.SAMN02745221_00911"/>
<dbReference type="EMBL" id="FQWY01000011">
    <property type="protein sequence ID" value="SHG75882.1"/>
    <property type="molecule type" value="Genomic_DNA"/>
</dbReference>
<dbReference type="InterPro" id="IPR000515">
    <property type="entry name" value="MetI-like"/>
</dbReference>
<keyword evidence="5" id="KW-0813">Transport</keyword>
<feature type="transmembrane region" description="Helical" evidence="5">
    <location>
        <begin position="256"/>
        <end position="279"/>
    </location>
</feature>
<dbReference type="Pfam" id="PF00528">
    <property type="entry name" value="BPD_transp_1"/>
    <property type="match status" value="1"/>
</dbReference>
<dbReference type="PANTHER" id="PTHR43759:SF1">
    <property type="entry name" value="GLUCOSE IMPORT SYSTEM PERMEASE PROTEIN GLCT"/>
    <property type="match status" value="1"/>
</dbReference>
<accession>A0A1M5MFD2</accession>
<dbReference type="Proteomes" id="UP000242329">
    <property type="component" value="Unassembled WGS sequence"/>
</dbReference>
<feature type="transmembrane region" description="Helical" evidence="5">
    <location>
        <begin position="215"/>
        <end position="236"/>
    </location>
</feature>
<dbReference type="AlphaFoldDB" id="A0A1M5MFD2"/>
<dbReference type="GO" id="GO:0005886">
    <property type="term" value="C:plasma membrane"/>
    <property type="evidence" value="ECO:0007669"/>
    <property type="project" value="UniProtKB-SubCell"/>
</dbReference>
<comment type="subcellular location">
    <subcellularLocation>
        <location evidence="5">Cell membrane</location>
        <topology evidence="5">Multi-pass membrane protein</topology>
    </subcellularLocation>
    <subcellularLocation>
        <location evidence="1">Membrane</location>
        <topology evidence="1">Multi-pass membrane protein</topology>
    </subcellularLocation>
</comment>
<dbReference type="InterPro" id="IPR052730">
    <property type="entry name" value="Sugar_ABC_transporter"/>
</dbReference>
<dbReference type="CDD" id="cd06261">
    <property type="entry name" value="TM_PBP2"/>
    <property type="match status" value="1"/>
</dbReference>
<evidence type="ECO:0000256" key="4">
    <source>
        <dbReference type="ARBA" id="ARBA00023136"/>
    </source>
</evidence>